<dbReference type="PANTHER" id="PTHR37836">
    <property type="entry name" value="LMO1036 PROTEIN"/>
    <property type="match status" value="1"/>
</dbReference>
<dbReference type="EMBL" id="BQOB01000001">
    <property type="protein sequence ID" value="GKH82067.1"/>
    <property type="molecule type" value="Genomic_DNA"/>
</dbReference>
<evidence type="ECO:0000259" key="3">
    <source>
        <dbReference type="Pfam" id="PF13204"/>
    </source>
</evidence>
<name>A0AA37KKZ6_9BACT</name>
<dbReference type="Gene3D" id="3.20.20.80">
    <property type="entry name" value="Glycosidases"/>
    <property type="match status" value="1"/>
</dbReference>
<gene>
    <name evidence="4" type="ORF">CE91St7_29510</name>
</gene>
<feature type="signal peptide" evidence="1">
    <location>
        <begin position="1"/>
        <end position="25"/>
    </location>
</feature>
<evidence type="ECO:0000256" key="1">
    <source>
        <dbReference type="SAM" id="SignalP"/>
    </source>
</evidence>
<organism evidence="4 5">
    <name type="scientific">Phocaeicola dorei</name>
    <dbReference type="NCBI Taxonomy" id="357276"/>
    <lineage>
        <taxon>Bacteria</taxon>
        <taxon>Pseudomonadati</taxon>
        <taxon>Bacteroidota</taxon>
        <taxon>Bacteroidia</taxon>
        <taxon>Bacteroidales</taxon>
        <taxon>Bacteroidaceae</taxon>
        <taxon>Phocaeicola</taxon>
    </lineage>
</organism>
<evidence type="ECO:0000313" key="5">
    <source>
        <dbReference type="Proteomes" id="UP001055104"/>
    </source>
</evidence>
<evidence type="ECO:0000259" key="2">
    <source>
        <dbReference type="Pfam" id="PF12904"/>
    </source>
</evidence>
<accession>A0AA37KKZ6</accession>
<evidence type="ECO:0000313" key="4">
    <source>
        <dbReference type="EMBL" id="GKH82067.1"/>
    </source>
</evidence>
<dbReference type="Proteomes" id="UP001055104">
    <property type="component" value="Unassembled WGS sequence"/>
</dbReference>
<protein>
    <recommendedName>
        <fullName evidence="6">DUF4038 domain-containing protein</fullName>
    </recommendedName>
</protein>
<proteinExistence type="predicted"/>
<feature type="domain" description="Putative collagen-binding" evidence="2">
    <location>
        <begin position="377"/>
        <end position="466"/>
    </location>
</feature>
<dbReference type="PANTHER" id="PTHR37836:SF3">
    <property type="entry name" value="ENDOGLUCANASE"/>
    <property type="match status" value="1"/>
</dbReference>
<dbReference type="SUPFAM" id="SSF51445">
    <property type="entry name" value="(Trans)glycosidases"/>
    <property type="match status" value="1"/>
</dbReference>
<feature type="chain" id="PRO_5041395597" description="DUF4038 domain-containing protein" evidence="1">
    <location>
        <begin position="26"/>
        <end position="490"/>
    </location>
</feature>
<dbReference type="Pfam" id="PF13204">
    <property type="entry name" value="Apiosidase"/>
    <property type="match status" value="1"/>
</dbReference>
<dbReference type="Pfam" id="PF12904">
    <property type="entry name" value="Collagen_bind_2"/>
    <property type="match status" value="1"/>
</dbReference>
<dbReference type="AlphaFoldDB" id="A0AA37KKZ6"/>
<reference evidence="4" key="1">
    <citation type="submission" date="2022-01" db="EMBL/GenBank/DDBJ databases">
        <title>Novel bile acid biosynthetic pathways are enriched in the microbiome of centenarians.</title>
        <authorList>
            <person name="Sato Y."/>
            <person name="Atarashi K."/>
            <person name="Plichta R.D."/>
            <person name="Arai Y."/>
            <person name="Sasajima S."/>
            <person name="Kearney M.S."/>
            <person name="Suda W."/>
            <person name="Takeshita K."/>
            <person name="Sasaki T."/>
            <person name="Okamoto S."/>
            <person name="Skelly N.A."/>
            <person name="Okamura Y."/>
            <person name="Vlamakis H."/>
            <person name="Li Y."/>
            <person name="Tanoue T."/>
            <person name="Takei H."/>
            <person name="Nittono H."/>
            <person name="Narushima S."/>
            <person name="Irie J."/>
            <person name="Itoh H."/>
            <person name="Moriya K."/>
            <person name="Sugiura Y."/>
            <person name="Suematsu M."/>
            <person name="Moritoki N."/>
            <person name="Shibata S."/>
            <person name="Littman R.D."/>
            <person name="Fischbach A.M."/>
            <person name="Uwamino Y."/>
            <person name="Inoue T."/>
            <person name="Honda A."/>
            <person name="Hattori M."/>
            <person name="Murai T."/>
            <person name="Xavier J.R."/>
            <person name="Hirose N."/>
            <person name="Honda K."/>
        </authorList>
    </citation>
    <scope>NUCLEOTIDE SEQUENCE</scope>
    <source>
        <strain evidence="4">CE91-St7</strain>
    </source>
</reference>
<evidence type="ECO:0008006" key="6">
    <source>
        <dbReference type="Google" id="ProtNLM"/>
    </source>
</evidence>
<comment type="caution">
    <text evidence="4">The sequence shown here is derived from an EMBL/GenBank/DDBJ whole genome shotgun (WGS) entry which is preliminary data.</text>
</comment>
<dbReference type="InterPro" id="IPR025277">
    <property type="entry name" value="Apiosidase-like_cat_dom"/>
</dbReference>
<keyword evidence="1" id="KW-0732">Signal</keyword>
<dbReference type="InterPro" id="IPR024749">
    <property type="entry name" value="Collagen-bd_put"/>
</dbReference>
<dbReference type="InterPro" id="IPR017853">
    <property type="entry name" value="GH"/>
</dbReference>
<sequence>MMNRHALLSLLALLLCYSTSLPAQKAKTYIPWKNGKLVVSEEGRYLKHENGVPFFWLGETGWLMPQRLNRDEVSYYLNKCKDAGYNMVQVQVLNGVPSMNIYGQYSMIDGFNFKDINRKGIYGYWDHMDYIIKSAASRGIYIGMVCIWGTPVEQGLMNEKEAVAYGKFLAERYKDEPNIIWMIGGDIRGDNKTEVWDALANSIRSIDKGHLMTFHPRGRTTSATWFNDREWLDFNMFQSGHRRYGQRNGDGDYPIEENTEEDNWRFVEASQAKTPLKPVIDDEPIYEDIPQGLHDPNETRWNQHDVRRYAYWSVFAGSFGHSYGHNDIMQFIRPGYGASFGADGRKKAWWDALEDPGFNQMKYLKNLMLTFPFFERVPDQSVIAGTNGERYDRAIATRGNDYLLVYNYSGRPMQIDLSKISGAKKNAWWYSAKDGKLEYIGEFDSKVTPFQHDSGYLSGNDQVLIVVDSAKDYVQKAWTALPDAIQKWNK</sequence>
<feature type="domain" description="Apiosidase-like catalytic" evidence="3">
    <location>
        <begin position="40"/>
        <end position="375"/>
    </location>
</feature>